<feature type="coiled-coil region" evidence="6">
    <location>
        <begin position="201"/>
        <end position="228"/>
    </location>
</feature>
<dbReference type="Gene3D" id="2.40.50.140">
    <property type="entry name" value="Nucleic acid-binding proteins"/>
    <property type="match status" value="3"/>
</dbReference>
<comment type="similarity">
    <text evidence="1">Belongs to the replication factor A protein 1 family.</text>
</comment>
<dbReference type="CDD" id="cd04481">
    <property type="entry name" value="RPA1_DBD_B_like"/>
    <property type="match status" value="1"/>
</dbReference>
<dbReference type="PANTHER" id="PTHR47165:SF4">
    <property type="entry name" value="OS03G0429900 PROTEIN"/>
    <property type="match status" value="1"/>
</dbReference>
<dbReference type="InterPro" id="IPR003871">
    <property type="entry name" value="RFA1B/D_OB_1st"/>
</dbReference>
<dbReference type="Pfam" id="PF08646">
    <property type="entry name" value="Rep_fac-A_C"/>
    <property type="match status" value="1"/>
</dbReference>
<feature type="domain" description="Replication factor A C-terminal" evidence="8">
    <location>
        <begin position="261"/>
        <end position="391"/>
    </location>
</feature>
<evidence type="ECO:0000256" key="4">
    <source>
        <dbReference type="ARBA" id="ARBA00022833"/>
    </source>
</evidence>
<keyword evidence="5" id="KW-0238">DNA-binding</keyword>
<dbReference type="InterPro" id="IPR031657">
    <property type="entry name" value="REPA_OB_2"/>
</dbReference>
<keyword evidence="4" id="KW-0862">Zinc</keyword>
<dbReference type="Proteomes" id="UP001459277">
    <property type="component" value="Unassembled WGS sequence"/>
</dbReference>
<evidence type="ECO:0000313" key="10">
    <source>
        <dbReference type="EMBL" id="KAK9991559.1"/>
    </source>
</evidence>
<protein>
    <recommendedName>
        <fullName evidence="12">Replication factor A C-terminal domain-containing protein</fullName>
    </recommendedName>
</protein>
<keyword evidence="3" id="KW-0863">Zinc-finger</keyword>
<comment type="caution">
    <text evidence="10">The sequence shown here is derived from an EMBL/GenBank/DDBJ whole genome shotgun (WGS) entry which is preliminary data.</text>
</comment>
<evidence type="ECO:0000256" key="3">
    <source>
        <dbReference type="ARBA" id="ARBA00022771"/>
    </source>
</evidence>
<reference evidence="10 11" key="1">
    <citation type="submission" date="2024-01" db="EMBL/GenBank/DDBJ databases">
        <title>A telomere-to-telomere, gap-free genome of sweet tea (Lithocarpus litseifolius).</title>
        <authorList>
            <person name="Zhou J."/>
        </authorList>
    </citation>
    <scope>NUCLEOTIDE SEQUENCE [LARGE SCALE GENOMIC DNA]</scope>
    <source>
        <strain evidence="10">Zhou-2022a</strain>
        <tissue evidence="10">Leaf</tissue>
    </source>
</reference>
<dbReference type="GO" id="GO:0003677">
    <property type="term" value="F:DNA binding"/>
    <property type="evidence" value="ECO:0007669"/>
    <property type="project" value="UniProtKB-KW"/>
</dbReference>
<dbReference type="InterPro" id="IPR013955">
    <property type="entry name" value="Rep_factor-A_C"/>
</dbReference>
<dbReference type="EMBL" id="JAZDWU010000009">
    <property type="protein sequence ID" value="KAK9991559.1"/>
    <property type="molecule type" value="Genomic_DNA"/>
</dbReference>
<organism evidence="10 11">
    <name type="scientific">Lithocarpus litseifolius</name>
    <dbReference type="NCBI Taxonomy" id="425828"/>
    <lineage>
        <taxon>Eukaryota</taxon>
        <taxon>Viridiplantae</taxon>
        <taxon>Streptophyta</taxon>
        <taxon>Embryophyta</taxon>
        <taxon>Tracheophyta</taxon>
        <taxon>Spermatophyta</taxon>
        <taxon>Magnoliopsida</taxon>
        <taxon>eudicotyledons</taxon>
        <taxon>Gunneridae</taxon>
        <taxon>Pentapetalae</taxon>
        <taxon>rosids</taxon>
        <taxon>fabids</taxon>
        <taxon>Fagales</taxon>
        <taxon>Fagaceae</taxon>
        <taxon>Lithocarpus</taxon>
    </lineage>
</organism>
<accession>A0AAW2C365</accession>
<proteinExistence type="inferred from homology"/>
<feature type="domain" description="Replication protein A OB" evidence="9">
    <location>
        <begin position="101"/>
        <end position="195"/>
    </location>
</feature>
<keyword evidence="6" id="KW-0175">Coiled coil</keyword>
<evidence type="ECO:0000259" key="8">
    <source>
        <dbReference type="Pfam" id="PF08646"/>
    </source>
</evidence>
<name>A0AAW2C365_9ROSI</name>
<dbReference type="CDD" id="cd04476">
    <property type="entry name" value="RPA1_DBD_C"/>
    <property type="match status" value="1"/>
</dbReference>
<gene>
    <name evidence="10" type="ORF">SO802_026544</name>
</gene>
<evidence type="ECO:0000313" key="11">
    <source>
        <dbReference type="Proteomes" id="UP001459277"/>
    </source>
</evidence>
<dbReference type="CDD" id="cd04480">
    <property type="entry name" value="RPA1_DBD_A_like"/>
    <property type="match status" value="1"/>
</dbReference>
<dbReference type="InterPro" id="IPR012340">
    <property type="entry name" value="NA-bd_OB-fold"/>
</dbReference>
<feature type="domain" description="Replication protein A 70 kDa DNA-binding subunit B/D first OB fold" evidence="7">
    <location>
        <begin position="8"/>
        <end position="77"/>
    </location>
</feature>
<dbReference type="Pfam" id="PF16900">
    <property type="entry name" value="REPA_OB_2"/>
    <property type="match status" value="1"/>
</dbReference>
<dbReference type="AlphaFoldDB" id="A0AAW2C365"/>
<dbReference type="SUPFAM" id="SSF50249">
    <property type="entry name" value="Nucleic acid-binding proteins"/>
    <property type="match status" value="3"/>
</dbReference>
<evidence type="ECO:0000259" key="7">
    <source>
        <dbReference type="Pfam" id="PF02721"/>
    </source>
</evidence>
<evidence type="ECO:0000256" key="6">
    <source>
        <dbReference type="SAM" id="Coils"/>
    </source>
</evidence>
<dbReference type="InterPro" id="IPR047192">
    <property type="entry name" value="Euk_RPA1_DBD_C"/>
</dbReference>
<dbReference type="GO" id="GO:0008270">
    <property type="term" value="F:zinc ion binding"/>
    <property type="evidence" value="ECO:0007669"/>
    <property type="project" value="UniProtKB-KW"/>
</dbReference>
<sequence>MDRQNQRYNLLDEIDTEKDDWNIKVKVTRMWEVLNIKTNNELMSVDFVLLDEKDNLIHASIRKSFVNHFRDIQEETNDELIAKQKFELVPFDELKYLADKNTTLTDVIGEIVGISPMEKIEVRGKKLNKRLIELQDNKREKIRITFWDKFAEAINEDICFDNSVRPILIITSTTVKTYMRKLSLSSTNSSKLYVNLYIPEVIELRRSLEEFEFSLDEKEKKIELLQLSRSILDPNEISKMKRTLLEILTFIKTEKEQDITFYCTASIKKINAENGWYYVSCDECPKKLKKHESKLFCETCMKVRGFSKIKLEMQVGDTTEQANFVVFDKEAEKLIKVPAMQLSNMEEEDEDGDNIIPNSIKCIIGKTYIFQLNITAYNFFVRKQNFTVTRVIEGNGQLQETTKRRANNGNEVLEEKICAQVKKRKIVKKPSRFIPQPMDGKWQALHLDQQSHIGQRAFPLMVHKALDLP</sequence>
<dbReference type="PANTHER" id="PTHR47165">
    <property type="entry name" value="OS03G0429900 PROTEIN"/>
    <property type="match status" value="1"/>
</dbReference>
<keyword evidence="11" id="KW-1185">Reference proteome</keyword>
<evidence type="ECO:0000256" key="5">
    <source>
        <dbReference type="ARBA" id="ARBA00023125"/>
    </source>
</evidence>
<evidence type="ECO:0008006" key="12">
    <source>
        <dbReference type="Google" id="ProtNLM"/>
    </source>
</evidence>
<evidence type="ECO:0000256" key="2">
    <source>
        <dbReference type="ARBA" id="ARBA00022723"/>
    </source>
</evidence>
<dbReference type="Pfam" id="PF02721">
    <property type="entry name" value="DUF223"/>
    <property type="match status" value="1"/>
</dbReference>
<evidence type="ECO:0000259" key="9">
    <source>
        <dbReference type="Pfam" id="PF16900"/>
    </source>
</evidence>
<evidence type="ECO:0000256" key="1">
    <source>
        <dbReference type="ARBA" id="ARBA00005690"/>
    </source>
</evidence>
<keyword evidence="2" id="KW-0479">Metal-binding</keyword>